<accession>A0A2I0VJQ3</accession>
<keyword evidence="2" id="KW-1185">Reference proteome</keyword>
<protein>
    <submittedName>
        <fullName evidence="1">Uncharacterized protein</fullName>
    </submittedName>
</protein>
<dbReference type="Proteomes" id="UP000233837">
    <property type="component" value="Unassembled WGS sequence"/>
</dbReference>
<dbReference type="AlphaFoldDB" id="A0A2I0VJQ3"/>
<name>A0A2I0VJQ3_9ASPA</name>
<dbReference type="EMBL" id="KZ503467">
    <property type="protein sequence ID" value="PKU63648.1"/>
    <property type="molecule type" value="Genomic_DNA"/>
</dbReference>
<organism evidence="1 2">
    <name type="scientific">Dendrobium catenatum</name>
    <dbReference type="NCBI Taxonomy" id="906689"/>
    <lineage>
        <taxon>Eukaryota</taxon>
        <taxon>Viridiplantae</taxon>
        <taxon>Streptophyta</taxon>
        <taxon>Embryophyta</taxon>
        <taxon>Tracheophyta</taxon>
        <taxon>Spermatophyta</taxon>
        <taxon>Magnoliopsida</taxon>
        <taxon>Liliopsida</taxon>
        <taxon>Asparagales</taxon>
        <taxon>Orchidaceae</taxon>
        <taxon>Epidendroideae</taxon>
        <taxon>Malaxideae</taxon>
        <taxon>Dendrobiinae</taxon>
        <taxon>Dendrobium</taxon>
    </lineage>
</organism>
<reference evidence="1 2" key="1">
    <citation type="journal article" date="2016" name="Sci. Rep.">
        <title>The Dendrobium catenatum Lindl. genome sequence provides insights into polysaccharide synthase, floral development and adaptive evolution.</title>
        <authorList>
            <person name="Zhang G.Q."/>
            <person name="Xu Q."/>
            <person name="Bian C."/>
            <person name="Tsai W.C."/>
            <person name="Yeh C.M."/>
            <person name="Liu K.W."/>
            <person name="Yoshida K."/>
            <person name="Zhang L.S."/>
            <person name="Chang S.B."/>
            <person name="Chen F."/>
            <person name="Shi Y."/>
            <person name="Su Y.Y."/>
            <person name="Zhang Y.Q."/>
            <person name="Chen L.J."/>
            <person name="Yin Y."/>
            <person name="Lin M."/>
            <person name="Huang H."/>
            <person name="Deng H."/>
            <person name="Wang Z.W."/>
            <person name="Zhu S.L."/>
            <person name="Zhao X."/>
            <person name="Deng C."/>
            <person name="Niu S.C."/>
            <person name="Huang J."/>
            <person name="Wang M."/>
            <person name="Liu G.H."/>
            <person name="Yang H.J."/>
            <person name="Xiao X.J."/>
            <person name="Hsiao Y.Y."/>
            <person name="Wu W.L."/>
            <person name="Chen Y.Y."/>
            <person name="Mitsuda N."/>
            <person name="Ohme-Takagi M."/>
            <person name="Luo Y.B."/>
            <person name="Van de Peer Y."/>
            <person name="Liu Z.J."/>
        </authorList>
    </citation>
    <scope>NUCLEOTIDE SEQUENCE [LARGE SCALE GENOMIC DNA]</scope>
    <source>
        <tissue evidence="1">The whole plant</tissue>
    </source>
</reference>
<proteinExistence type="predicted"/>
<evidence type="ECO:0000313" key="2">
    <source>
        <dbReference type="Proteomes" id="UP000233837"/>
    </source>
</evidence>
<evidence type="ECO:0000313" key="1">
    <source>
        <dbReference type="EMBL" id="PKU63648.1"/>
    </source>
</evidence>
<gene>
    <name evidence="1" type="ORF">MA16_Dca016014</name>
</gene>
<reference evidence="1 2" key="2">
    <citation type="journal article" date="2017" name="Nature">
        <title>The Apostasia genome and the evolution of orchids.</title>
        <authorList>
            <person name="Zhang G.Q."/>
            <person name="Liu K.W."/>
            <person name="Li Z."/>
            <person name="Lohaus R."/>
            <person name="Hsiao Y.Y."/>
            <person name="Niu S.C."/>
            <person name="Wang J.Y."/>
            <person name="Lin Y.C."/>
            <person name="Xu Q."/>
            <person name="Chen L.J."/>
            <person name="Yoshida K."/>
            <person name="Fujiwara S."/>
            <person name="Wang Z.W."/>
            <person name="Zhang Y.Q."/>
            <person name="Mitsuda N."/>
            <person name="Wang M."/>
            <person name="Liu G.H."/>
            <person name="Pecoraro L."/>
            <person name="Huang H.X."/>
            <person name="Xiao X.J."/>
            <person name="Lin M."/>
            <person name="Wu X.Y."/>
            <person name="Wu W.L."/>
            <person name="Chen Y.Y."/>
            <person name="Chang S.B."/>
            <person name="Sakamoto S."/>
            <person name="Ohme-Takagi M."/>
            <person name="Yagi M."/>
            <person name="Zeng S.J."/>
            <person name="Shen C.Y."/>
            <person name="Yeh C.M."/>
            <person name="Luo Y.B."/>
            <person name="Tsai W.C."/>
            <person name="Van de Peer Y."/>
            <person name="Liu Z.J."/>
        </authorList>
    </citation>
    <scope>NUCLEOTIDE SEQUENCE [LARGE SCALE GENOMIC DNA]</scope>
    <source>
        <tissue evidence="1">The whole plant</tissue>
    </source>
</reference>
<sequence>MGERRLPTAEDVMKKIKDDGDFDALRLKIIRAVKENIVGQVACLVEGQFSKDHTSTILIQNLPKSSHYKEGKGSILCWRDEWRQNQKL</sequence>